<gene>
    <name evidence="3" type="ORF">Poli38472_014010</name>
</gene>
<dbReference type="Proteomes" id="UP000794436">
    <property type="component" value="Unassembled WGS sequence"/>
</dbReference>
<dbReference type="InterPro" id="IPR009003">
    <property type="entry name" value="Peptidase_S1_PA"/>
</dbReference>
<dbReference type="GO" id="GO:0006508">
    <property type="term" value="P:proteolysis"/>
    <property type="evidence" value="ECO:0007669"/>
    <property type="project" value="InterPro"/>
</dbReference>
<feature type="compositionally biased region" description="Acidic residues" evidence="2">
    <location>
        <begin position="148"/>
        <end position="158"/>
    </location>
</feature>
<dbReference type="PANTHER" id="PTHR36234:SF5">
    <property type="entry name" value="LYSYL ENDOPEPTIDASE"/>
    <property type="match status" value="1"/>
</dbReference>
<sequence>MRLYARRWSAAVALAAYAAVALTASTASTGLSVAATPMMRSQPLTTTEDEFEAFESSGFVEETETAVFEEETETLSTETRKFDEEVPVESEEGSAAVDVKKPTPKTLKPTKKETTSSEEDEVTDVETGSDFEGSEATEVTSKPSGESSLDENEEGDVEETSKAPVTMKLAGDAITLEKPIEVVVDELGSGPYRVQHTRTAKGLFVHFSSMKLVKGDRLVVASDEGDEVTYDTSVDSDFWTRRLTGSAVTITLLPSKEVALADRKKDEFSVTADAYRVFTGATQKEGVCGADNSVPAKCLLTDDKTDSSIYLKSQAVGRMLVNGTSPCTGAILSKLGYFLTAAHCVSTDEIAKGTVIEFGAESSQCKQDSKTPLGSLGSDVLRNSELYAVNKELDYAVLKLDMSKNNVVNKFGYVTLRSSGPKKGEKLFIPHHPGAFAKRISKESDKGDLVAITDVKKIACFGNPANHVAYEADTAGGSSGAPVIGIKDMEVIALHRCGGCEGTSVDTNSGLSSKVIFDDLKRQGKAKYEFFADD</sequence>
<dbReference type="OrthoDB" id="161430at2759"/>
<dbReference type="EMBL" id="SPLM01000007">
    <property type="protein sequence ID" value="TMW66698.1"/>
    <property type="molecule type" value="Genomic_DNA"/>
</dbReference>
<keyword evidence="1" id="KW-0843">Virulence</keyword>
<proteinExistence type="predicted"/>
<dbReference type="InterPro" id="IPR043504">
    <property type="entry name" value="Peptidase_S1_PA_chymotrypsin"/>
</dbReference>
<dbReference type="Gene3D" id="2.40.10.10">
    <property type="entry name" value="Trypsin-like serine proteases"/>
    <property type="match status" value="2"/>
</dbReference>
<feature type="region of interest" description="Disordered" evidence="2">
    <location>
        <begin position="71"/>
        <end position="164"/>
    </location>
</feature>
<evidence type="ECO:0000256" key="1">
    <source>
        <dbReference type="ARBA" id="ARBA00023026"/>
    </source>
</evidence>
<dbReference type="PANTHER" id="PTHR36234">
    <property type="entry name" value="LYSYL ENDOPEPTIDASE"/>
    <property type="match status" value="1"/>
</dbReference>
<keyword evidence="4" id="KW-1185">Reference proteome</keyword>
<dbReference type="GO" id="GO:0004252">
    <property type="term" value="F:serine-type endopeptidase activity"/>
    <property type="evidence" value="ECO:0007669"/>
    <property type="project" value="InterPro"/>
</dbReference>
<name>A0A8K1CQV5_PYTOL</name>
<feature type="compositionally biased region" description="Polar residues" evidence="2">
    <location>
        <begin position="137"/>
        <end position="147"/>
    </location>
</feature>
<dbReference type="SUPFAM" id="SSF50494">
    <property type="entry name" value="Trypsin-like serine proteases"/>
    <property type="match status" value="1"/>
</dbReference>
<organism evidence="3 4">
    <name type="scientific">Pythium oligandrum</name>
    <name type="common">Mycoparasitic fungus</name>
    <dbReference type="NCBI Taxonomy" id="41045"/>
    <lineage>
        <taxon>Eukaryota</taxon>
        <taxon>Sar</taxon>
        <taxon>Stramenopiles</taxon>
        <taxon>Oomycota</taxon>
        <taxon>Peronosporomycetes</taxon>
        <taxon>Pythiales</taxon>
        <taxon>Pythiaceae</taxon>
        <taxon>Pythium</taxon>
    </lineage>
</organism>
<dbReference type="PROSITE" id="PS00134">
    <property type="entry name" value="TRYPSIN_HIS"/>
    <property type="match status" value="1"/>
</dbReference>
<accession>A0A8K1CQV5</accession>
<protein>
    <recommendedName>
        <fullName evidence="5">Serine protease</fullName>
    </recommendedName>
</protein>
<dbReference type="AlphaFoldDB" id="A0A8K1CQV5"/>
<reference evidence="3" key="1">
    <citation type="submission" date="2019-03" db="EMBL/GenBank/DDBJ databases">
        <title>Long read genome sequence of the mycoparasitic Pythium oligandrum ATCC 38472 isolated from sugarbeet rhizosphere.</title>
        <authorList>
            <person name="Gaulin E."/>
        </authorList>
    </citation>
    <scope>NUCLEOTIDE SEQUENCE</scope>
    <source>
        <strain evidence="3">ATCC 38472_TT</strain>
    </source>
</reference>
<dbReference type="Pfam" id="PF13365">
    <property type="entry name" value="Trypsin_2"/>
    <property type="match status" value="1"/>
</dbReference>
<evidence type="ECO:0000313" key="4">
    <source>
        <dbReference type="Proteomes" id="UP000794436"/>
    </source>
</evidence>
<evidence type="ECO:0000313" key="3">
    <source>
        <dbReference type="EMBL" id="TMW66698.1"/>
    </source>
</evidence>
<dbReference type="InterPro" id="IPR018114">
    <property type="entry name" value="TRYPSIN_HIS"/>
</dbReference>
<evidence type="ECO:0000256" key="2">
    <source>
        <dbReference type="SAM" id="MobiDB-lite"/>
    </source>
</evidence>
<comment type="caution">
    <text evidence="3">The sequence shown here is derived from an EMBL/GenBank/DDBJ whole genome shotgun (WGS) entry which is preliminary data.</text>
</comment>
<feature type="compositionally biased region" description="Acidic residues" evidence="2">
    <location>
        <begin position="116"/>
        <end position="135"/>
    </location>
</feature>
<evidence type="ECO:0008006" key="5">
    <source>
        <dbReference type="Google" id="ProtNLM"/>
    </source>
</evidence>